<protein>
    <submittedName>
        <fullName evidence="2">Uncharacterized protein</fullName>
    </submittedName>
</protein>
<proteinExistence type="predicted"/>
<organism evidence="2 3">
    <name type="scientific">Bugula neritina</name>
    <name type="common">Brown bryozoan</name>
    <name type="synonym">Sertularia neritina</name>
    <dbReference type="NCBI Taxonomy" id="10212"/>
    <lineage>
        <taxon>Eukaryota</taxon>
        <taxon>Metazoa</taxon>
        <taxon>Spiralia</taxon>
        <taxon>Lophotrochozoa</taxon>
        <taxon>Bryozoa</taxon>
        <taxon>Gymnolaemata</taxon>
        <taxon>Cheilostomatida</taxon>
        <taxon>Flustrina</taxon>
        <taxon>Buguloidea</taxon>
        <taxon>Bugulidae</taxon>
        <taxon>Bugula</taxon>
    </lineage>
</organism>
<feature type="compositionally biased region" description="Polar residues" evidence="1">
    <location>
        <begin position="355"/>
        <end position="370"/>
    </location>
</feature>
<dbReference type="Proteomes" id="UP000593567">
    <property type="component" value="Unassembled WGS sequence"/>
</dbReference>
<sequence length="383" mass="42843">MAHVMNSSALNSNDLLLTGCPTNQEVFSFLIQDGLKTASVEMQSVRLSLHLLILWPSDMIYYSETQPYIADRVSVESRLNAGLLGLTVTRESNSEDFTVHMLTGKGDLFQQTYVQTGSELSSNSLKEVTHSAGPRLSNEEIPDHVTQRCSFWYSEIADVEVEDDAGNSEHPPRLHVRNIDVTQSLQQCAVCRGGLVQKMLIQQKTFSAWCVVCLRVELLCLALDLNYTTTWVRRGSESPPFLLLLILSRKQEVMPTAAYFCSYGREMISQLLWLKETENGTIDERGYYAELLVKAPLLVKTLTASLPYPRSSARKRTEAHSVISRVSRRSAGNSSVTFKPNVDFFSSTLPSKMLDTPNTSLKPASQSQSLKRSKTKSRGRKGF</sequence>
<name>A0A7J7JIT7_BUGNE</name>
<feature type="region of interest" description="Disordered" evidence="1">
    <location>
        <begin position="355"/>
        <end position="383"/>
    </location>
</feature>
<evidence type="ECO:0000313" key="3">
    <source>
        <dbReference type="Proteomes" id="UP000593567"/>
    </source>
</evidence>
<keyword evidence="3" id="KW-1185">Reference proteome</keyword>
<evidence type="ECO:0000313" key="2">
    <source>
        <dbReference type="EMBL" id="KAF6025977.1"/>
    </source>
</evidence>
<evidence type="ECO:0000256" key="1">
    <source>
        <dbReference type="SAM" id="MobiDB-lite"/>
    </source>
</evidence>
<dbReference type="EMBL" id="VXIV02002381">
    <property type="protein sequence ID" value="KAF6025977.1"/>
    <property type="molecule type" value="Genomic_DNA"/>
</dbReference>
<accession>A0A7J7JIT7</accession>
<dbReference type="AlphaFoldDB" id="A0A7J7JIT7"/>
<gene>
    <name evidence="2" type="ORF">EB796_015706</name>
</gene>
<comment type="caution">
    <text evidence="2">The sequence shown here is derived from an EMBL/GenBank/DDBJ whole genome shotgun (WGS) entry which is preliminary data.</text>
</comment>
<reference evidence="2" key="1">
    <citation type="submission" date="2020-06" db="EMBL/GenBank/DDBJ databases">
        <title>Draft genome of Bugula neritina, a colonial animal packing powerful symbionts and potential medicines.</title>
        <authorList>
            <person name="Rayko M."/>
        </authorList>
    </citation>
    <scope>NUCLEOTIDE SEQUENCE [LARGE SCALE GENOMIC DNA]</scope>
    <source>
        <strain evidence="2">Kwan_BN1</strain>
    </source>
</reference>
<feature type="compositionally biased region" description="Basic residues" evidence="1">
    <location>
        <begin position="371"/>
        <end position="383"/>
    </location>
</feature>